<dbReference type="PANTHER" id="PTHR43557">
    <property type="entry name" value="APOPTOSIS-INDUCING FACTOR 1"/>
    <property type="match status" value="1"/>
</dbReference>
<dbReference type="Pfam" id="PF07992">
    <property type="entry name" value="Pyr_redox_2"/>
    <property type="match status" value="1"/>
</dbReference>
<evidence type="ECO:0000256" key="4">
    <source>
        <dbReference type="ARBA" id="ARBA00023002"/>
    </source>
</evidence>
<dbReference type="Pfam" id="PF14759">
    <property type="entry name" value="Reductase_C"/>
    <property type="match status" value="1"/>
</dbReference>
<reference evidence="7" key="1">
    <citation type="journal article" date="2000" name="J. Bacteriol.">
        <title>A novel phenanthrene dioxygenase from Nocardioides sp. Strain KP7: expression in Escherichia coli.</title>
        <authorList>
            <person name="Saito A."/>
            <person name="Iwabuchi T."/>
            <person name="Harayama S."/>
        </authorList>
    </citation>
    <scope>NUCLEOTIDE SEQUENCE</scope>
    <source>
        <strain evidence="7">KP7</strain>
    </source>
</reference>
<dbReference type="PANTHER" id="PTHR43557:SF2">
    <property type="entry name" value="RIESKE DOMAIN-CONTAINING PROTEIN-RELATED"/>
    <property type="match status" value="1"/>
</dbReference>
<evidence type="ECO:0000259" key="6">
    <source>
        <dbReference type="Pfam" id="PF14759"/>
    </source>
</evidence>
<dbReference type="GO" id="GO:0016651">
    <property type="term" value="F:oxidoreductase activity, acting on NAD(P)H"/>
    <property type="evidence" value="ECO:0007669"/>
    <property type="project" value="TreeGrafter"/>
</dbReference>
<evidence type="ECO:0000256" key="1">
    <source>
        <dbReference type="ARBA" id="ARBA00001974"/>
    </source>
</evidence>
<dbReference type="InterPro" id="IPR050446">
    <property type="entry name" value="FAD-oxidoreductase/Apoptosis"/>
</dbReference>
<dbReference type="SUPFAM" id="SSF51905">
    <property type="entry name" value="FAD/NAD(P)-binding domain"/>
    <property type="match status" value="2"/>
</dbReference>
<keyword evidence="3" id="KW-0274">FAD</keyword>
<evidence type="ECO:0000256" key="2">
    <source>
        <dbReference type="ARBA" id="ARBA00022630"/>
    </source>
</evidence>
<keyword evidence="2" id="KW-0285">Flavoprotein</keyword>
<dbReference type="InterPro" id="IPR036188">
    <property type="entry name" value="FAD/NAD-bd_sf"/>
</dbReference>
<proteinExistence type="predicted"/>
<dbReference type="SUPFAM" id="SSF55424">
    <property type="entry name" value="FAD/NAD-linked reductases, dimerisation (C-terminal) domain"/>
    <property type="match status" value="1"/>
</dbReference>
<dbReference type="EMBL" id="AB031319">
    <property type="protein sequence ID" value="BAA94714.1"/>
    <property type="molecule type" value="Genomic_DNA"/>
</dbReference>
<dbReference type="Gene3D" id="3.30.390.30">
    <property type="match status" value="1"/>
</dbReference>
<organism evidence="7">
    <name type="scientific">Nocardioides sp. (strain KP7)</name>
    <dbReference type="NCBI Taxonomy" id="102632"/>
    <lineage>
        <taxon>Bacteria</taxon>
        <taxon>Bacillati</taxon>
        <taxon>Actinomycetota</taxon>
        <taxon>Actinomycetes</taxon>
        <taxon>Propionibacteriales</taxon>
        <taxon>Nocardioidaceae</taxon>
        <taxon>Nocardioides</taxon>
    </lineage>
</organism>
<protein>
    <submittedName>
        <fullName evidence="7">Ferredoxin reductase</fullName>
    </submittedName>
</protein>
<comment type="cofactor">
    <cofactor evidence="1">
        <name>FAD</name>
        <dbReference type="ChEBI" id="CHEBI:57692"/>
    </cofactor>
</comment>
<dbReference type="GO" id="GO:0005737">
    <property type="term" value="C:cytoplasm"/>
    <property type="evidence" value="ECO:0007669"/>
    <property type="project" value="TreeGrafter"/>
</dbReference>
<dbReference type="InterPro" id="IPR016156">
    <property type="entry name" value="FAD/NAD-linked_Rdtase_dimer_sf"/>
</dbReference>
<sequence length="414" mass="43715">MTGGQVAALIGGGMAGVHAAEVLRRDGFDGRVLLVSAEQHLPYDRPPLSKALLRGELALADCLLRPPEWYEEQGIEVLLGVSVDALDPGRRTLRLSTGEQVEFDRALLATGARPRWPLGLAPGCGPVFALRTVDDCLAIRSRLRSGASVVVVGGGFVGAELASSAASLGCRVTMLEAADAPFQRVLGRTVGELFGRFYATGGIRLVTGVQVTGTSVGPEGARLTAGDGRFWDADVVVVGVGVVPNTELAVDAGLRVSDGVEVDAYCTTSAPHVFAAGDVANRPDPVLGRRVRIEHWQNAQHQGTAAGRAMLGIREPFDGVPWFWSDQFGLNLQVAGFPDRADRVVVRGRLEGDRFAAFYLAGPTLVAALGVGCAGEVHLSRRLIAARAHVDPQRLTDEHSDLRDALLASDVPTA</sequence>
<keyword evidence="4" id="KW-0560">Oxidoreductase</keyword>
<name>Q7DJE9_NOCSK</name>
<accession>Q7DJE9</accession>
<evidence type="ECO:0000313" key="7">
    <source>
        <dbReference type="EMBL" id="BAA94714.1"/>
    </source>
</evidence>
<dbReference type="Gene3D" id="3.50.50.60">
    <property type="entry name" value="FAD/NAD(P)-binding domain"/>
    <property type="match status" value="2"/>
</dbReference>
<dbReference type="PRINTS" id="PR00368">
    <property type="entry name" value="FADPNR"/>
</dbReference>
<dbReference type="AlphaFoldDB" id="Q7DJE9"/>
<evidence type="ECO:0000259" key="5">
    <source>
        <dbReference type="Pfam" id="PF07992"/>
    </source>
</evidence>
<gene>
    <name evidence="7" type="primary">phdD</name>
</gene>
<dbReference type="InterPro" id="IPR028202">
    <property type="entry name" value="Reductase_C"/>
</dbReference>
<feature type="domain" description="Reductase C-terminal" evidence="6">
    <location>
        <begin position="322"/>
        <end position="405"/>
    </location>
</feature>
<evidence type="ECO:0000256" key="3">
    <source>
        <dbReference type="ARBA" id="ARBA00022827"/>
    </source>
</evidence>
<dbReference type="PRINTS" id="PR00411">
    <property type="entry name" value="PNDRDTASEI"/>
</dbReference>
<dbReference type="InterPro" id="IPR023753">
    <property type="entry name" value="FAD/NAD-binding_dom"/>
</dbReference>
<feature type="domain" description="FAD/NAD(P)-binding" evidence="5">
    <location>
        <begin position="8"/>
        <end position="303"/>
    </location>
</feature>